<dbReference type="CDD" id="cd01559">
    <property type="entry name" value="ADCL_like"/>
    <property type="match status" value="1"/>
</dbReference>
<dbReference type="InterPro" id="IPR018300">
    <property type="entry name" value="Aminotrans_IV_CS"/>
</dbReference>
<evidence type="ECO:0000256" key="2">
    <source>
        <dbReference type="ARBA" id="ARBA00009320"/>
    </source>
</evidence>
<dbReference type="InterPro" id="IPR043132">
    <property type="entry name" value="BCAT-like_C"/>
</dbReference>
<dbReference type="InterPro" id="IPR043131">
    <property type="entry name" value="BCAT-like_N"/>
</dbReference>
<keyword evidence="16" id="KW-1185">Reference proteome</keyword>
<evidence type="ECO:0000256" key="10">
    <source>
        <dbReference type="ARBA" id="ARBA00054027"/>
    </source>
</evidence>
<evidence type="ECO:0000256" key="14">
    <source>
        <dbReference type="RuleBase" id="RU004516"/>
    </source>
</evidence>
<dbReference type="PANTHER" id="PTHR42743">
    <property type="entry name" value="AMINO-ACID AMINOTRANSFERASE"/>
    <property type="match status" value="1"/>
</dbReference>
<evidence type="ECO:0000256" key="1">
    <source>
        <dbReference type="ARBA" id="ARBA00001933"/>
    </source>
</evidence>
<dbReference type="eggNOG" id="COG0115">
    <property type="taxonomic scope" value="Bacteria"/>
</dbReference>
<dbReference type="AlphaFoldDB" id="V5FAU5"/>
<dbReference type="EMBL" id="BAUJ01000004">
    <property type="protein sequence ID" value="GAD88303.1"/>
    <property type="molecule type" value="Genomic_DNA"/>
</dbReference>
<evidence type="ECO:0000256" key="12">
    <source>
        <dbReference type="NCBIfam" id="TIGR03461"/>
    </source>
</evidence>
<keyword evidence="4 14" id="KW-0663">Pyridoxal phosphate</keyword>
<dbReference type="InterPro" id="IPR036038">
    <property type="entry name" value="Aminotransferase-like"/>
</dbReference>
<protein>
    <recommendedName>
        <fullName evidence="11 12">Aminodeoxychorismate lyase</fullName>
        <ecNumber evidence="8 12">4.1.3.38</ecNumber>
    </recommendedName>
</protein>
<dbReference type="OrthoDB" id="9805628at2"/>
<reference evidence="15 16" key="1">
    <citation type="submission" date="2013-10" db="EMBL/GenBank/DDBJ databases">
        <authorList>
            <person name="Ichikawa N."/>
            <person name="Kimura A."/>
            <person name="Ohji S."/>
            <person name="Hosoyama A."/>
            <person name="Fujita N."/>
        </authorList>
    </citation>
    <scope>NUCLEOTIDE SEQUENCE [LARGE SCALE GENOMIC DNA]</scope>
    <source>
        <strain evidence="15 16">NBRC 102217</strain>
    </source>
</reference>
<gene>
    <name evidence="15" type="primary">pabC</name>
    <name evidence="15" type="ORF">VHA01S_004_00770</name>
</gene>
<dbReference type="Pfam" id="PF01063">
    <property type="entry name" value="Aminotran_4"/>
    <property type="match status" value="1"/>
</dbReference>
<proteinExistence type="inferred from homology"/>
<dbReference type="Proteomes" id="UP000017800">
    <property type="component" value="Unassembled WGS sequence"/>
</dbReference>
<dbReference type="FunFam" id="3.20.10.10:FF:000002">
    <property type="entry name" value="D-alanine aminotransferase"/>
    <property type="match status" value="1"/>
</dbReference>
<comment type="cofactor">
    <cofactor evidence="1 14">
        <name>pyridoxal 5'-phosphate</name>
        <dbReference type="ChEBI" id="CHEBI:597326"/>
    </cofactor>
</comment>
<organism evidence="15 16">
    <name type="scientific">Vibrio halioticoli NBRC 102217</name>
    <dbReference type="NCBI Taxonomy" id="1219072"/>
    <lineage>
        <taxon>Bacteria</taxon>
        <taxon>Pseudomonadati</taxon>
        <taxon>Pseudomonadota</taxon>
        <taxon>Gammaproteobacteria</taxon>
        <taxon>Vibrionales</taxon>
        <taxon>Vibrionaceae</taxon>
        <taxon>Vibrio</taxon>
    </lineage>
</organism>
<comment type="similarity">
    <text evidence="2 13">Belongs to the class-IV pyridoxal-phosphate-dependent aminotransferase family.</text>
</comment>
<dbReference type="InterPro" id="IPR017824">
    <property type="entry name" value="Aminodeoxychorismate_lyase_IV"/>
</dbReference>
<evidence type="ECO:0000256" key="5">
    <source>
        <dbReference type="ARBA" id="ARBA00022909"/>
    </source>
</evidence>
<dbReference type="EC" id="4.1.3.38" evidence="8 12"/>
<comment type="pathway">
    <text evidence="7">Cofactor biosynthesis; tetrahydrofolate biosynthesis; 4-aminobenzoate from chorismate: step 2/2.</text>
</comment>
<evidence type="ECO:0000256" key="6">
    <source>
        <dbReference type="ARBA" id="ARBA00023239"/>
    </source>
</evidence>
<evidence type="ECO:0000256" key="4">
    <source>
        <dbReference type="ARBA" id="ARBA00022898"/>
    </source>
</evidence>
<dbReference type="GO" id="GO:0046656">
    <property type="term" value="P:folic acid biosynthetic process"/>
    <property type="evidence" value="ECO:0007669"/>
    <property type="project" value="UniProtKB-KW"/>
</dbReference>
<dbReference type="GO" id="GO:0008153">
    <property type="term" value="P:4-aminobenzoate biosynthetic process"/>
    <property type="evidence" value="ECO:0007669"/>
    <property type="project" value="UniProtKB-UniRule"/>
</dbReference>
<evidence type="ECO:0000256" key="3">
    <source>
        <dbReference type="ARBA" id="ARBA00011738"/>
    </source>
</evidence>
<dbReference type="SUPFAM" id="SSF56752">
    <property type="entry name" value="D-aminoacid aminotransferase-like PLP-dependent enzymes"/>
    <property type="match status" value="1"/>
</dbReference>
<dbReference type="GO" id="GO:0005829">
    <property type="term" value="C:cytosol"/>
    <property type="evidence" value="ECO:0007669"/>
    <property type="project" value="TreeGrafter"/>
</dbReference>
<reference evidence="15 16" key="2">
    <citation type="submission" date="2013-11" db="EMBL/GenBank/DDBJ databases">
        <title>Whole genome shotgun sequence of Vibrio halioticoli NBRC 102217.</title>
        <authorList>
            <person name="Isaki S."/>
            <person name="Kimura A."/>
            <person name="Ohji S."/>
            <person name="Hosoyama A."/>
            <person name="Fujita N."/>
            <person name="Hashimoto M."/>
            <person name="Hosoyama Y."/>
            <person name="Yamazoe A."/>
        </authorList>
    </citation>
    <scope>NUCLEOTIDE SEQUENCE [LARGE SCALE GENOMIC DNA]</scope>
    <source>
        <strain evidence="15 16">NBRC 102217</strain>
    </source>
</reference>
<evidence type="ECO:0000256" key="8">
    <source>
        <dbReference type="ARBA" id="ARBA00035676"/>
    </source>
</evidence>
<sequence length="268" mass="29874">MYWINGVEKDTILASDRSFNYGDGGFTTIRTLDGKPQHWTAHVDRMQACLTLLQITQPDWNLVRQWVENAAIDKGIAGIKLHVSRGCGGRGYSPKGVDASHVTISEFVYPMHYQNWQQQGIELGLAQHKLGLNPLLAGHKHNNRLEQVLLKADIEAQGYVDGIVLDLNEHVVETTMANLFWVSKGVLYTPSIELCGVAGVARRWILEDAAQRDIPVVIKSMTVAQLLDADEVFMCNSLLGVAPIIKITHKCFPIGIMTRDFQERINSA</sequence>
<name>V5FAU5_9VIBR</name>
<dbReference type="Gene3D" id="3.20.10.10">
    <property type="entry name" value="D-amino Acid Aminotransferase, subunit A, domain 2"/>
    <property type="match status" value="1"/>
</dbReference>
<evidence type="ECO:0000256" key="7">
    <source>
        <dbReference type="ARBA" id="ARBA00035633"/>
    </source>
</evidence>
<evidence type="ECO:0000313" key="15">
    <source>
        <dbReference type="EMBL" id="GAD88303.1"/>
    </source>
</evidence>
<accession>V5FAU5</accession>
<comment type="catalytic activity">
    <reaction evidence="9">
        <text>4-amino-4-deoxychorismate = 4-aminobenzoate + pyruvate + H(+)</text>
        <dbReference type="Rhea" id="RHEA:16201"/>
        <dbReference type="ChEBI" id="CHEBI:15361"/>
        <dbReference type="ChEBI" id="CHEBI:15378"/>
        <dbReference type="ChEBI" id="CHEBI:17836"/>
        <dbReference type="ChEBI" id="CHEBI:58406"/>
        <dbReference type="EC" id="4.1.3.38"/>
    </reaction>
</comment>
<dbReference type="PANTHER" id="PTHR42743:SF2">
    <property type="entry name" value="AMINODEOXYCHORISMATE LYASE"/>
    <property type="match status" value="1"/>
</dbReference>
<dbReference type="GO" id="GO:0030170">
    <property type="term" value="F:pyridoxal phosphate binding"/>
    <property type="evidence" value="ECO:0007669"/>
    <property type="project" value="InterPro"/>
</dbReference>
<comment type="caution">
    <text evidence="15">The sequence shown here is derived from an EMBL/GenBank/DDBJ whole genome shotgun (WGS) entry which is preliminary data.</text>
</comment>
<dbReference type="NCBIfam" id="TIGR03461">
    <property type="entry name" value="pabC_Proteo"/>
    <property type="match status" value="1"/>
</dbReference>
<evidence type="ECO:0000256" key="11">
    <source>
        <dbReference type="ARBA" id="ARBA00069174"/>
    </source>
</evidence>
<dbReference type="Gene3D" id="3.30.470.10">
    <property type="match status" value="1"/>
</dbReference>
<comment type="subunit">
    <text evidence="3">Homodimer.</text>
</comment>
<evidence type="ECO:0000313" key="16">
    <source>
        <dbReference type="Proteomes" id="UP000017800"/>
    </source>
</evidence>
<keyword evidence="5" id="KW-0289">Folate biosynthesis</keyword>
<dbReference type="InterPro" id="IPR050571">
    <property type="entry name" value="Class-IV_PLP-Dep_Aminotrnsfr"/>
</dbReference>
<dbReference type="GO" id="GO:0008696">
    <property type="term" value="F:4-amino-4-deoxychorismate lyase activity"/>
    <property type="evidence" value="ECO:0007669"/>
    <property type="project" value="UniProtKB-UniRule"/>
</dbReference>
<keyword evidence="6 15" id="KW-0456">Lyase</keyword>
<comment type="function">
    <text evidence="10">Involved in the biosynthesis of p-aminobenzoate (PABA), a precursor of tetrahydrofolate. Converts 4-amino-4-deoxychorismate into 4-aminobenzoate (PABA) and pyruvate.</text>
</comment>
<dbReference type="NCBIfam" id="NF004761">
    <property type="entry name" value="PRK06092.1"/>
    <property type="match status" value="1"/>
</dbReference>
<dbReference type="PROSITE" id="PS00770">
    <property type="entry name" value="AA_TRANSFER_CLASS_4"/>
    <property type="match status" value="1"/>
</dbReference>
<dbReference type="RefSeq" id="WP_023402690.1">
    <property type="nucleotide sequence ID" value="NZ_BAUJ01000004.1"/>
</dbReference>
<dbReference type="InterPro" id="IPR001544">
    <property type="entry name" value="Aminotrans_IV"/>
</dbReference>
<evidence type="ECO:0000256" key="13">
    <source>
        <dbReference type="RuleBase" id="RU004106"/>
    </source>
</evidence>
<evidence type="ECO:0000256" key="9">
    <source>
        <dbReference type="ARBA" id="ARBA00049529"/>
    </source>
</evidence>